<sequence>MTETATKRKSPDDQPQGEQIAKRAKLDTYNLPDPGEVQEVQEPEDTEQVAKPDSPPVKPAVKRPKIKKLTPPRPFPTVPTSASATGPRSAHSEGKNCICITRKTPLGAYLRRCKDVILEDGYKSLHLSAMGAAIPICLTLAASLPDILPHSPSQIKTEIVTGTVQVRDEIIPEGDDEDISYSNRSKSTVSVTLIIGDGVNETRPAKRYPIDGKRQRRKKDQKRKEEIVMSEPDQEAV</sequence>
<dbReference type="GO" id="GO:0001682">
    <property type="term" value="P:tRNA 5'-leader removal"/>
    <property type="evidence" value="ECO:0007669"/>
    <property type="project" value="InterPro"/>
</dbReference>
<evidence type="ECO:0000256" key="1">
    <source>
        <dbReference type="ARBA" id="ARBA00004123"/>
    </source>
</evidence>
<dbReference type="InterPro" id="IPR014612">
    <property type="entry name" value="Pop7/Rpp20"/>
</dbReference>
<dbReference type="OrthoDB" id="416729at2759"/>
<evidence type="ECO:0000256" key="2">
    <source>
        <dbReference type="ARBA" id="ARBA00022694"/>
    </source>
</evidence>
<keyword evidence="6" id="KW-1185">Reference proteome</keyword>
<dbReference type="EMBL" id="WIUZ02000001">
    <property type="protein sequence ID" value="KAF9792259.1"/>
    <property type="molecule type" value="Genomic_DNA"/>
</dbReference>
<evidence type="ECO:0000256" key="3">
    <source>
        <dbReference type="ARBA" id="ARBA00023242"/>
    </source>
</evidence>
<dbReference type="Gene3D" id="3.30.110.20">
    <property type="entry name" value="Alba-like domain"/>
    <property type="match status" value="1"/>
</dbReference>
<dbReference type="GO" id="GO:0005655">
    <property type="term" value="C:nucleolar ribonuclease P complex"/>
    <property type="evidence" value="ECO:0007669"/>
    <property type="project" value="InterPro"/>
</dbReference>
<keyword evidence="2" id="KW-0819">tRNA processing</keyword>
<reference evidence="5" key="1">
    <citation type="journal article" date="2020" name="Nat. Commun.">
        <title>Large-scale genome sequencing of mycorrhizal fungi provides insights into the early evolution of symbiotic traits.</title>
        <authorList>
            <person name="Miyauchi S."/>
            <person name="Kiss E."/>
            <person name="Kuo A."/>
            <person name="Drula E."/>
            <person name="Kohler A."/>
            <person name="Sanchez-Garcia M."/>
            <person name="Morin E."/>
            <person name="Andreopoulos B."/>
            <person name="Barry K.W."/>
            <person name="Bonito G."/>
            <person name="Buee M."/>
            <person name="Carver A."/>
            <person name="Chen C."/>
            <person name="Cichocki N."/>
            <person name="Clum A."/>
            <person name="Culley D."/>
            <person name="Crous P.W."/>
            <person name="Fauchery L."/>
            <person name="Girlanda M."/>
            <person name="Hayes R.D."/>
            <person name="Keri Z."/>
            <person name="LaButti K."/>
            <person name="Lipzen A."/>
            <person name="Lombard V."/>
            <person name="Magnuson J."/>
            <person name="Maillard F."/>
            <person name="Murat C."/>
            <person name="Nolan M."/>
            <person name="Ohm R.A."/>
            <person name="Pangilinan J."/>
            <person name="Pereira M.F."/>
            <person name="Perotto S."/>
            <person name="Peter M."/>
            <person name="Pfister S."/>
            <person name="Riley R."/>
            <person name="Sitrit Y."/>
            <person name="Stielow J.B."/>
            <person name="Szollosi G."/>
            <person name="Zifcakova L."/>
            <person name="Stursova M."/>
            <person name="Spatafora J.W."/>
            <person name="Tedersoo L."/>
            <person name="Vaario L.M."/>
            <person name="Yamada A."/>
            <person name="Yan M."/>
            <person name="Wang P."/>
            <person name="Xu J."/>
            <person name="Bruns T."/>
            <person name="Baldrian P."/>
            <person name="Vilgalys R."/>
            <person name="Dunand C."/>
            <person name="Henrissat B."/>
            <person name="Grigoriev I.V."/>
            <person name="Hibbett D."/>
            <person name="Nagy L.G."/>
            <person name="Martin F.M."/>
        </authorList>
    </citation>
    <scope>NUCLEOTIDE SEQUENCE</scope>
    <source>
        <strain evidence="5">UH-Tt-Lm1</strain>
    </source>
</reference>
<evidence type="ECO:0000313" key="5">
    <source>
        <dbReference type="EMBL" id="KAF9792259.1"/>
    </source>
</evidence>
<feature type="compositionally biased region" description="Basic and acidic residues" evidence="4">
    <location>
        <begin position="1"/>
        <end position="12"/>
    </location>
</feature>
<comment type="caution">
    <text evidence="5">The sequence shown here is derived from an EMBL/GenBank/DDBJ whole genome shotgun (WGS) entry which is preliminary data.</text>
</comment>
<reference evidence="5" key="2">
    <citation type="submission" date="2020-11" db="EMBL/GenBank/DDBJ databases">
        <authorList>
            <consortium name="DOE Joint Genome Institute"/>
            <person name="Kuo A."/>
            <person name="Miyauchi S."/>
            <person name="Kiss E."/>
            <person name="Drula E."/>
            <person name="Kohler A."/>
            <person name="Sanchez-Garcia M."/>
            <person name="Andreopoulos B."/>
            <person name="Barry K.W."/>
            <person name="Bonito G."/>
            <person name="Buee M."/>
            <person name="Carver A."/>
            <person name="Chen C."/>
            <person name="Cichocki N."/>
            <person name="Clum A."/>
            <person name="Culley D."/>
            <person name="Crous P.W."/>
            <person name="Fauchery L."/>
            <person name="Girlanda M."/>
            <person name="Hayes R."/>
            <person name="Keri Z."/>
            <person name="Labutti K."/>
            <person name="Lipzen A."/>
            <person name="Lombard V."/>
            <person name="Magnuson J."/>
            <person name="Maillard F."/>
            <person name="Morin E."/>
            <person name="Murat C."/>
            <person name="Nolan M."/>
            <person name="Ohm R."/>
            <person name="Pangilinan J."/>
            <person name="Pereira M."/>
            <person name="Perotto S."/>
            <person name="Peter M."/>
            <person name="Riley R."/>
            <person name="Sitrit Y."/>
            <person name="Stielow B."/>
            <person name="Szollosi G."/>
            <person name="Zifcakova L."/>
            <person name="Stursova M."/>
            <person name="Spatafora J.W."/>
            <person name="Tedersoo L."/>
            <person name="Vaario L.-M."/>
            <person name="Yamada A."/>
            <person name="Yan M."/>
            <person name="Wang P."/>
            <person name="Xu J."/>
            <person name="Bruns T."/>
            <person name="Baldrian P."/>
            <person name="Vilgalys R."/>
            <person name="Henrissat B."/>
            <person name="Grigoriev I.V."/>
            <person name="Hibbett D."/>
            <person name="Nagy L.G."/>
            <person name="Martin F.M."/>
        </authorList>
    </citation>
    <scope>NUCLEOTIDE SEQUENCE</scope>
    <source>
        <strain evidence="5">UH-Tt-Lm1</strain>
    </source>
</reference>
<feature type="region of interest" description="Disordered" evidence="4">
    <location>
        <begin position="202"/>
        <end position="237"/>
    </location>
</feature>
<gene>
    <name evidence="5" type="ORF">BJ322DRAFT_997906</name>
</gene>
<dbReference type="SUPFAM" id="SSF82704">
    <property type="entry name" value="AlbA-like"/>
    <property type="match status" value="1"/>
</dbReference>
<feature type="region of interest" description="Disordered" evidence="4">
    <location>
        <begin position="1"/>
        <end position="93"/>
    </location>
</feature>
<proteinExistence type="predicted"/>
<keyword evidence="3" id="KW-0539">Nucleus</keyword>
<dbReference type="GO" id="GO:0000172">
    <property type="term" value="C:ribonuclease MRP complex"/>
    <property type="evidence" value="ECO:0007669"/>
    <property type="project" value="InterPro"/>
</dbReference>
<dbReference type="Proteomes" id="UP000736335">
    <property type="component" value="Unassembled WGS sequence"/>
</dbReference>
<dbReference type="GO" id="GO:0003676">
    <property type="term" value="F:nucleic acid binding"/>
    <property type="evidence" value="ECO:0007669"/>
    <property type="project" value="InterPro"/>
</dbReference>
<dbReference type="InterPro" id="IPR036882">
    <property type="entry name" value="Alba-like_dom_sf"/>
</dbReference>
<dbReference type="Pfam" id="PF12328">
    <property type="entry name" value="Rpp20"/>
    <property type="match status" value="1"/>
</dbReference>
<accession>A0A9P6HPG3</accession>
<dbReference type="AlphaFoldDB" id="A0A9P6HPG3"/>
<comment type="subcellular location">
    <subcellularLocation>
        <location evidence="1">Nucleus</location>
    </subcellularLocation>
</comment>
<protein>
    <submittedName>
        <fullName evidence="5">Uncharacterized protein</fullName>
    </submittedName>
</protein>
<name>A0A9P6HPG3_9AGAM</name>
<evidence type="ECO:0000313" key="6">
    <source>
        <dbReference type="Proteomes" id="UP000736335"/>
    </source>
</evidence>
<organism evidence="5 6">
    <name type="scientific">Thelephora terrestris</name>
    <dbReference type="NCBI Taxonomy" id="56493"/>
    <lineage>
        <taxon>Eukaryota</taxon>
        <taxon>Fungi</taxon>
        <taxon>Dikarya</taxon>
        <taxon>Basidiomycota</taxon>
        <taxon>Agaricomycotina</taxon>
        <taxon>Agaricomycetes</taxon>
        <taxon>Thelephorales</taxon>
        <taxon>Thelephoraceae</taxon>
        <taxon>Thelephora</taxon>
    </lineage>
</organism>
<evidence type="ECO:0000256" key="4">
    <source>
        <dbReference type="SAM" id="MobiDB-lite"/>
    </source>
</evidence>
<feature type="compositionally biased region" description="Basic residues" evidence="4">
    <location>
        <begin position="60"/>
        <end position="70"/>
    </location>
</feature>